<comment type="caution">
    <text evidence="2">The sequence shown here is derived from an EMBL/GenBank/DDBJ whole genome shotgun (WGS) entry which is preliminary data.</text>
</comment>
<name>A0ABR1XR00_9PEZI</name>
<organism evidence="2 3">
    <name type="scientific">Phyllosticta citrichinensis</name>
    <dbReference type="NCBI Taxonomy" id="1130410"/>
    <lineage>
        <taxon>Eukaryota</taxon>
        <taxon>Fungi</taxon>
        <taxon>Dikarya</taxon>
        <taxon>Ascomycota</taxon>
        <taxon>Pezizomycotina</taxon>
        <taxon>Dothideomycetes</taxon>
        <taxon>Dothideomycetes incertae sedis</taxon>
        <taxon>Botryosphaeriales</taxon>
        <taxon>Phyllostictaceae</taxon>
        <taxon>Phyllosticta</taxon>
    </lineage>
</organism>
<sequence length="118" mass="12958">MRCPLFFGTKTLILLLLLSQARVWLKPRAEQCRGPTICSQTRLSTSLLARGIFASSTLCSACCVAPRRAGSLDGQLLRGRSAKGDASEPSHPSRLLRRFDHLKILLWLVDRLAIGRGG</sequence>
<protein>
    <recommendedName>
        <fullName evidence="4">Secreted protein</fullName>
    </recommendedName>
</protein>
<dbReference type="Proteomes" id="UP001456524">
    <property type="component" value="Unassembled WGS sequence"/>
</dbReference>
<feature type="chain" id="PRO_5045790667" description="Secreted protein" evidence="1">
    <location>
        <begin position="22"/>
        <end position="118"/>
    </location>
</feature>
<keyword evidence="3" id="KW-1185">Reference proteome</keyword>
<evidence type="ECO:0000313" key="2">
    <source>
        <dbReference type="EMBL" id="KAK8164079.1"/>
    </source>
</evidence>
<evidence type="ECO:0000256" key="1">
    <source>
        <dbReference type="SAM" id="SignalP"/>
    </source>
</evidence>
<reference evidence="2 3" key="1">
    <citation type="journal article" date="2022" name="G3 (Bethesda)">
        <title>Enemy or ally: a genomic approach to elucidate the lifestyle of Phyllosticta citrichinaensis.</title>
        <authorList>
            <person name="Buijs V.A."/>
            <person name="Groenewald J.Z."/>
            <person name="Haridas S."/>
            <person name="LaButti K.M."/>
            <person name="Lipzen A."/>
            <person name="Martin F.M."/>
            <person name="Barry K."/>
            <person name="Grigoriev I.V."/>
            <person name="Crous P.W."/>
            <person name="Seidl M.F."/>
        </authorList>
    </citation>
    <scope>NUCLEOTIDE SEQUENCE [LARGE SCALE GENOMIC DNA]</scope>
    <source>
        <strain evidence="2 3">CBS 129764</strain>
    </source>
</reference>
<accession>A0ABR1XR00</accession>
<feature type="signal peptide" evidence="1">
    <location>
        <begin position="1"/>
        <end position="21"/>
    </location>
</feature>
<keyword evidence="1" id="KW-0732">Signal</keyword>
<gene>
    <name evidence="2" type="ORF">IWX90DRAFT_249159</name>
</gene>
<dbReference type="EMBL" id="JBBWUH010000006">
    <property type="protein sequence ID" value="KAK8164079.1"/>
    <property type="molecule type" value="Genomic_DNA"/>
</dbReference>
<evidence type="ECO:0008006" key="4">
    <source>
        <dbReference type="Google" id="ProtNLM"/>
    </source>
</evidence>
<proteinExistence type="predicted"/>
<evidence type="ECO:0000313" key="3">
    <source>
        <dbReference type="Proteomes" id="UP001456524"/>
    </source>
</evidence>